<dbReference type="PANTHER" id="PTHR43522:SF6">
    <property type="entry name" value="TRANSKETOLASE-LIKE PYRIMIDINE-BINDING DOMAIN-CONTAINING PROTEIN-RELATED"/>
    <property type="match status" value="1"/>
</dbReference>
<keyword evidence="5" id="KW-0808">Transferase</keyword>
<evidence type="ECO:0000259" key="9">
    <source>
        <dbReference type="SMART" id="SM00861"/>
    </source>
</evidence>
<comment type="caution">
    <text evidence="10">The sequence shown here is derived from an EMBL/GenBank/DDBJ whole genome shotgun (WGS) entry which is preliminary data.</text>
</comment>
<evidence type="ECO:0000256" key="1">
    <source>
        <dbReference type="ARBA" id="ARBA00001941"/>
    </source>
</evidence>
<dbReference type="CDD" id="cd02012">
    <property type="entry name" value="TPP_TK"/>
    <property type="match status" value="1"/>
</dbReference>
<dbReference type="GO" id="GO:0005829">
    <property type="term" value="C:cytosol"/>
    <property type="evidence" value="ECO:0007669"/>
    <property type="project" value="TreeGrafter"/>
</dbReference>
<dbReference type="AlphaFoldDB" id="A0A2U3DXN6"/>
<evidence type="ECO:0000256" key="3">
    <source>
        <dbReference type="ARBA" id="ARBA00001964"/>
    </source>
</evidence>
<dbReference type="Pfam" id="PF02779">
    <property type="entry name" value="Transket_pyr"/>
    <property type="match status" value="1"/>
</dbReference>
<dbReference type="InterPro" id="IPR020826">
    <property type="entry name" value="Transketolase_BS"/>
</dbReference>
<dbReference type="InterPro" id="IPR055152">
    <property type="entry name" value="Transketolase-like_C_2"/>
</dbReference>
<dbReference type="Proteomes" id="UP000245956">
    <property type="component" value="Unassembled WGS sequence"/>
</dbReference>
<dbReference type="PROSITE" id="PS00802">
    <property type="entry name" value="TRANSKETOLASE_2"/>
    <property type="match status" value="1"/>
</dbReference>
<dbReference type="GO" id="GO:0004802">
    <property type="term" value="F:transketolase activity"/>
    <property type="evidence" value="ECO:0007669"/>
    <property type="project" value="TreeGrafter"/>
</dbReference>
<evidence type="ECO:0000256" key="7">
    <source>
        <dbReference type="ARBA" id="ARBA00022842"/>
    </source>
</evidence>
<dbReference type="SMART" id="SM00861">
    <property type="entry name" value="Transket_pyr"/>
    <property type="match status" value="1"/>
</dbReference>
<dbReference type="CDD" id="cd07033">
    <property type="entry name" value="TPP_PYR_DXS_TK_like"/>
    <property type="match status" value="1"/>
</dbReference>
<protein>
    <recommendedName>
        <fullName evidence="9">Transketolase-like pyrimidine-binding domain-containing protein</fullName>
    </recommendedName>
</protein>
<feature type="domain" description="Transketolase-like pyrimidine-binding" evidence="9">
    <location>
        <begin position="380"/>
        <end position="554"/>
    </location>
</feature>
<dbReference type="InterPro" id="IPR029061">
    <property type="entry name" value="THDP-binding"/>
</dbReference>
<gene>
    <name evidence="10" type="ORF">PCL_04531</name>
</gene>
<dbReference type="EMBL" id="LCWV01000021">
    <property type="protein sequence ID" value="PWI67025.1"/>
    <property type="molecule type" value="Genomic_DNA"/>
</dbReference>
<sequence length="707" mass="76548">MGDKKGFDNLHQIGPCSSMEDLQAVRDIRKLIIDLCRQNNGGHGGSAIGMAPIAVSLWRHVMRYNPLNPEWFDRDRFVLSNGHAAALLYVMLHVSGYPHMSMDELKMYASTKPVDRATGNWKSTICLGHPEIHVPGVEVTTGPLGQGIANAVGLAIASRNLAATFNKPGHEVIGSHIYCVTGDGCLQEGVACEATAIAGNLGLDNLTLIYDNNQITCDGPLEWTMSEDTNAKMKALGWHVIDVLDGDGELAVSRIAAALVEAKSLKGKPTVVNVRTTIGYGTSKAGSAMSHHGTYTEEDAAQYCPAGEFTTHTISSATKNYFAELVTKGSDLETKWNDLITQYSMIHPGLAAALDQRMRGAADLHPGNLLGSINVPDSLMATRQFNGIVFNHLMSGIPAMIAGGADLWNATNMSDAAHGIFDRCRPSGRVIRYGIREHAMAAISNGIAAYQQGCFLPVTATFFMFYLYAGPAVRMGALSDLRVVHIATHDSIGEGQNGPTHQPVELDSLYRAMPNLLYIRPADPEEVIGAWATALEAERTPTIISLARDPPLHGLSGTDRWKVRMGGYVLSEPKAGQKALVTLISCGSDLQFAAEAALRLNEEGVLTRVVSMPCIERFEKQPLEYQEEVLSSSRHVISVEAYVSTIWARFCNASVAMDSFGYSGSSTENFARFGMDSDGVVRKVKAFIKGDTSHTKAGAFRMWRLLK</sequence>
<dbReference type="InterPro" id="IPR033247">
    <property type="entry name" value="Transketolase_fam"/>
</dbReference>
<evidence type="ECO:0000256" key="4">
    <source>
        <dbReference type="ARBA" id="ARBA00007131"/>
    </source>
</evidence>
<dbReference type="GO" id="GO:0006098">
    <property type="term" value="P:pentose-phosphate shunt"/>
    <property type="evidence" value="ECO:0007669"/>
    <property type="project" value="TreeGrafter"/>
</dbReference>
<evidence type="ECO:0000256" key="8">
    <source>
        <dbReference type="ARBA" id="ARBA00023052"/>
    </source>
</evidence>
<accession>A0A2U3DXN6</accession>
<dbReference type="Gene3D" id="3.40.50.920">
    <property type="match status" value="1"/>
</dbReference>
<evidence type="ECO:0000256" key="6">
    <source>
        <dbReference type="ARBA" id="ARBA00022723"/>
    </source>
</evidence>
<dbReference type="SUPFAM" id="SSF52518">
    <property type="entry name" value="Thiamin diphosphate-binding fold (THDP-binding)"/>
    <property type="match status" value="2"/>
</dbReference>
<keyword evidence="7" id="KW-0460">Magnesium</keyword>
<evidence type="ECO:0000256" key="5">
    <source>
        <dbReference type="ARBA" id="ARBA00022679"/>
    </source>
</evidence>
<dbReference type="PANTHER" id="PTHR43522">
    <property type="entry name" value="TRANSKETOLASE"/>
    <property type="match status" value="1"/>
</dbReference>
<comment type="cofactor">
    <cofactor evidence="3">
        <name>thiamine diphosphate</name>
        <dbReference type="ChEBI" id="CHEBI:58937"/>
    </cofactor>
</comment>
<dbReference type="GO" id="GO:0005634">
    <property type="term" value="C:nucleus"/>
    <property type="evidence" value="ECO:0007669"/>
    <property type="project" value="TreeGrafter"/>
</dbReference>
<comment type="cofactor">
    <cofactor evidence="2">
        <name>Mg(2+)</name>
        <dbReference type="ChEBI" id="CHEBI:18420"/>
    </cofactor>
</comment>
<dbReference type="Pfam" id="PF00456">
    <property type="entry name" value="Transketolase_N"/>
    <property type="match status" value="1"/>
</dbReference>
<dbReference type="Gene3D" id="3.40.50.970">
    <property type="match status" value="2"/>
</dbReference>
<organism evidence="10 11">
    <name type="scientific">Purpureocillium lilacinum</name>
    <name type="common">Paecilomyces lilacinus</name>
    <dbReference type="NCBI Taxonomy" id="33203"/>
    <lineage>
        <taxon>Eukaryota</taxon>
        <taxon>Fungi</taxon>
        <taxon>Dikarya</taxon>
        <taxon>Ascomycota</taxon>
        <taxon>Pezizomycotina</taxon>
        <taxon>Sordariomycetes</taxon>
        <taxon>Hypocreomycetidae</taxon>
        <taxon>Hypocreales</taxon>
        <taxon>Ophiocordycipitaceae</taxon>
        <taxon>Purpureocillium</taxon>
    </lineage>
</organism>
<evidence type="ECO:0000313" key="11">
    <source>
        <dbReference type="Proteomes" id="UP000245956"/>
    </source>
</evidence>
<keyword evidence="6" id="KW-0479">Metal-binding</keyword>
<name>A0A2U3DXN6_PURLI</name>
<comment type="similarity">
    <text evidence="4">Belongs to the transketolase family.</text>
</comment>
<dbReference type="Pfam" id="PF22613">
    <property type="entry name" value="Transketolase_C_1"/>
    <property type="match status" value="1"/>
</dbReference>
<dbReference type="SUPFAM" id="SSF52922">
    <property type="entry name" value="TK C-terminal domain-like"/>
    <property type="match status" value="1"/>
</dbReference>
<dbReference type="InterPro" id="IPR005475">
    <property type="entry name" value="Transketolase-like_Pyr-bd"/>
</dbReference>
<dbReference type="GO" id="GO:0046872">
    <property type="term" value="F:metal ion binding"/>
    <property type="evidence" value="ECO:0007669"/>
    <property type="project" value="UniProtKB-KW"/>
</dbReference>
<proteinExistence type="inferred from homology"/>
<dbReference type="InterPro" id="IPR005474">
    <property type="entry name" value="Transketolase_N"/>
</dbReference>
<dbReference type="InterPro" id="IPR009014">
    <property type="entry name" value="Transketo_C/PFOR_II"/>
</dbReference>
<evidence type="ECO:0000256" key="2">
    <source>
        <dbReference type="ARBA" id="ARBA00001946"/>
    </source>
</evidence>
<comment type="cofactor">
    <cofactor evidence="1">
        <name>Co(2+)</name>
        <dbReference type="ChEBI" id="CHEBI:48828"/>
    </cofactor>
</comment>
<evidence type="ECO:0000313" key="10">
    <source>
        <dbReference type="EMBL" id="PWI67025.1"/>
    </source>
</evidence>
<reference evidence="10 11" key="1">
    <citation type="journal article" date="2016" name="Front. Microbiol.">
        <title>Genome and transcriptome sequences reveal the specific parasitism of the nematophagous Purpureocillium lilacinum 36-1.</title>
        <authorList>
            <person name="Xie J."/>
            <person name="Li S."/>
            <person name="Mo C."/>
            <person name="Xiao X."/>
            <person name="Peng D."/>
            <person name="Wang G."/>
            <person name="Xiao Y."/>
        </authorList>
    </citation>
    <scope>NUCLEOTIDE SEQUENCE [LARGE SCALE GENOMIC DNA]</scope>
    <source>
        <strain evidence="10 11">36-1</strain>
    </source>
</reference>
<keyword evidence="8" id="KW-0786">Thiamine pyrophosphate</keyword>